<dbReference type="GO" id="GO:0005737">
    <property type="term" value="C:cytoplasm"/>
    <property type="evidence" value="ECO:0007669"/>
    <property type="project" value="TreeGrafter"/>
</dbReference>
<dbReference type="Gene3D" id="3.40.30.10">
    <property type="entry name" value="Glutaredoxin"/>
    <property type="match status" value="1"/>
</dbReference>
<dbReference type="InterPro" id="IPR036249">
    <property type="entry name" value="Thioredoxin-like_sf"/>
</dbReference>
<dbReference type="OrthoDB" id="9797500at2"/>
<dbReference type="InterPro" id="IPR050983">
    <property type="entry name" value="GST_Omega/HSP26"/>
</dbReference>
<keyword evidence="3" id="KW-1185">Reference proteome</keyword>
<dbReference type="GO" id="GO:0016740">
    <property type="term" value="F:transferase activity"/>
    <property type="evidence" value="ECO:0007669"/>
    <property type="project" value="UniProtKB-KW"/>
</dbReference>
<dbReference type="PROSITE" id="PS50404">
    <property type="entry name" value="GST_NTER"/>
    <property type="match status" value="1"/>
</dbReference>
<proteinExistence type="predicted"/>
<dbReference type="SUPFAM" id="SSF47616">
    <property type="entry name" value="GST C-terminal domain-like"/>
    <property type="match status" value="1"/>
</dbReference>
<protein>
    <submittedName>
        <fullName evidence="2">Glutathione S-transferase family protein</fullName>
    </submittedName>
</protein>
<organism evidence="2 3">
    <name type="scientific">Labrys okinawensis</name>
    <dbReference type="NCBI Taxonomy" id="346911"/>
    <lineage>
        <taxon>Bacteria</taxon>
        <taxon>Pseudomonadati</taxon>
        <taxon>Pseudomonadota</taxon>
        <taxon>Alphaproteobacteria</taxon>
        <taxon>Hyphomicrobiales</taxon>
        <taxon>Xanthobacteraceae</taxon>
        <taxon>Labrys</taxon>
    </lineage>
</organism>
<comment type="caution">
    <text evidence="2">The sequence shown here is derived from an EMBL/GenBank/DDBJ whole genome shotgun (WGS) entry which is preliminary data.</text>
</comment>
<dbReference type="PANTHER" id="PTHR43968">
    <property type="match status" value="1"/>
</dbReference>
<dbReference type="Pfam" id="PF13417">
    <property type="entry name" value="GST_N_3"/>
    <property type="match status" value="1"/>
</dbReference>
<dbReference type="CDD" id="cd00570">
    <property type="entry name" value="GST_N_family"/>
    <property type="match status" value="1"/>
</dbReference>
<keyword evidence="2" id="KW-0808">Transferase</keyword>
<dbReference type="AlphaFoldDB" id="A0A2S9QFY2"/>
<dbReference type="CDD" id="cd00299">
    <property type="entry name" value="GST_C_family"/>
    <property type="match status" value="1"/>
</dbReference>
<gene>
    <name evidence="2" type="ORF">C5L14_10345</name>
</gene>
<dbReference type="Proteomes" id="UP000237682">
    <property type="component" value="Unassembled WGS sequence"/>
</dbReference>
<dbReference type="EMBL" id="PUEJ01000003">
    <property type="protein sequence ID" value="PRH88259.1"/>
    <property type="molecule type" value="Genomic_DNA"/>
</dbReference>
<dbReference type="InterPro" id="IPR004045">
    <property type="entry name" value="Glutathione_S-Trfase_N"/>
</dbReference>
<dbReference type="InterPro" id="IPR040079">
    <property type="entry name" value="Glutathione_S-Trfase"/>
</dbReference>
<feature type="domain" description="GST N-terminal" evidence="1">
    <location>
        <begin position="21"/>
        <end position="102"/>
    </location>
</feature>
<name>A0A2S9QFY2_9HYPH</name>
<reference evidence="2 3" key="1">
    <citation type="submission" date="2018-02" db="EMBL/GenBank/DDBJ databases">
        <title>Whole genome sequencing of endophytic bacterium.</title>
        <authorList>
            <person name="Eedara R."/>
            <person name="Podile A.R."/>
        </authorList>
    </citation>
    <scope>NUCLEOTIDE SEQUENCE [LARGE SCALE GENOMIC DNA]</scope>
    <source>
        <strain evidence="2 3">RP1T</strain>
    </source>
</reference>
<dbReference type="PANTHER" id="PTHR43968:SF6">
    <property type="entry name" value="GLUTATHIONE S-TRANSFERASE OMEGA"/>
    <property type="match status" value="1"/>
</dbReference>
<evidence type="ECO:0000259" key="1">
    <source>
        <dbReference type="PROSITE" id="PS50404"/>
    </source>
</evidence>
<dbReference type="Gene3D" id="1.20.1050.10">
    <property type="match status" value="1"/>
</dbReference>
<evidence type="ECO:0000313" key="3">
    <source>
        <dbReference type="Proteomes" id="UP000237682"/>
    </source>
</evidence>
<dbReference type="InterPro" id="IPR036282">
    <property type="entry name" value="Glutathione-S-Trfase_C_sf"/>
</dbReference>
<evidence type="ECO:0000313" key="2">
    <source>
        <dbReference type="EMBL" id="PRH88259.1"/>
    </source>
</evidence>
<accession>A0A2S9QFY2</accession>
<sequence>MGLGLGSAPARPAGGGALRRVRITLFGTPDSVYTRIIRLILEFKNVGHDFVMADIFDDGGLPDDYERRHPFRRIPCIEIDGMVVYETDAIAHYLEALLPEPSLIPADARTAMRMRQIMRVVDNYAYRPLVWGIYVPQWGRDGTMPAQETLTEAETALRALQELVGEGGVGLSPNLAWCYLAPVLAVADSVAAGSELIDRVPALKEWWHCVRSASAMVRTRSSESRY</sequence>
<dbReference type="SFLD" id="SFLDS00019">
    <property type="entry name" value="Glutathione_Transferase_(cytos"/>
    <property type="match status" value="1"/>
</dbReference>
<dbReference type="SUPFAM" id="SSF52833">
    <property type="entry name" value="Thioredoxin-like"/>
    <property type="match status" value="1"/>
</dbReference>